<reference evidence="2 3" key="1">
    <citation type="submission" date="2017-05" db="EMBL/GenBank/DDBJ databases">
        <title>Complete genome sequence of Streptomyces sp. SCSIO 03032 revealed the diverse biosynthetic pathways for its bioactive secondary metabolites.</title>
        <authorList>
            <person name="Ma L."/>
            <person name="Zhu Y."/>
            <person name="Zhang W."/>
            <person name="Zhang G."/>
            <person name="Tian X."/>
            <person name="Zhang S."/>
            <person name="Zhang C."/>
        </authorList>
    </citation>
    <scope>NUCLEOTIDE SEQUENCE [LARGE SCALE GENOMIC DNA]</scope>
    <source>
        <strain evidence="2 3">SCSIO 03032</strain>
    </source>
</reference>
<evidence type="ECO:0000313" key="2">
    <source>
        <dbReference type="EMBL" id="ARQ69868.1"/>
    </source>
</evidence>
<evidence type="ECO:0000259" key="1">
    <source>
        <dbReference type="Pfam" id="PF12697"/>
    </source>
</evidence>
<dbReference type="Pfam" id="PF12697">
    <property type="entry name" value="Abhydrolase_6"/>
    <property type="match status" value="1"/>
</dbReference>
<dbReference type="KEGG" id="smao:CAG99_14225"/>
<dbReference type="Gene3D" id="3.40.50.1820">
    <property type="entry name" value="alpha/beta hydrolase"/>
    <property type="match status" value="1"/>
</dbReference>
<dbReference type="SUPFAM" id="SSF53474">
    <property type="entry name" value="alpha/beta-Hydrolases"/>
    <property type="match status" value="1"/>
</dbReference>
<dbReference type="OrthoDB" id="63519at2"/>
<protein>
    <recommendedName>
        <fullName evidence="1">AB hydrolase-1 domain-containing protein</fullName>
    </recommendedName>
</protein>
<dbReference type="GO" id="GO:0003824">
    <property type="term" value="F:catalytic activity"/>
    <property type="evidence" value="ECO:0007669"/>
    <property type="project" value="UniProtKB-ARBA"/>
</dbReference>
<organism evidence="2 3">
    <name type="scientific">Streptomyces marincola</name>
    <dbReference type="NCBI Taxonomy" id="2878388"/>
    <lineage>
        <taxon>Bacteria</taxon>
        <taxon>Bacillati</taxon>
        <taxon>Actinomycetota</taxon>
        <taxon>Actinomycetes</taxon>
        <taxon>Kitasatosporales</taxon>
        <taxon>Streptomycetaceae</taxon>
        <taxon>Streptomyces</taxon>
    </lineage>
</organism>
<accession>A0A1W7CYH8</accession>
<evidence type="ECO:0000313" key="3">
    <source>
        <dbReference type="Proteomes" id="UP000194218"/>
    </source>
</evidence>
<sequence>MEATTVSTDGTGIAITRTGTGPPVVLVDGAMCHRAFGPSPALAERLAREFTVFTYDRRGRGGSGDGAPYAVEREVDDLRAVIAAAGGAACVHGVSSGGIIALEAAARGAAIDRLSVFEPPLPGPARVGPVGEGAAELTPRLASLVAEGRRGEAVELFQTSIGVPPGMVAAMRDAPFRPALEGIAHTLVYDLTVTAAALMSRYAAVAVPTLVLSSTDTSAGLDASARALIDTVPGAHRRTLPGHFHEVAPDDLAPALTAFFRP</sequence>
<proteinExistence type="predicted"/>
<dbReference type="InterPro" id="IPR029058">
    <property type="entry name" value="AB_hydrolase_fold"/>
</dbReference>
<dbReference type="RefSeq" id="WP_086159735.1">
    <property type="nucleotide sequence ID" value="NZ_CP021121.1"/>
</dbReference>
<keyword evidence="3" id="KW-1185">Reference proteome</keyword>
<feature type="domain" description="AB hydrolase-1" evidence="1">
    <location>
        <begin position="34"/>
        <end position="254"/>
    </location>
</feature>
<dbReference type="EMBL" id="CP021121">
    <property type="protein sequence ID" value="ARQ69868.1"/>
    <property type="molecule type" value="Genomic_DNA"/>
</dbReference>
<dbReference type="AlphaFoldDB" id="A0A1W7CYH8"/>
<gene>
    <name evidence="2" type="ORF">CAG99_14225</name>
</gene>
<dbReference type="PANTHER" id="PTHR43433">
    <property type="entry name" value="HYDROLASE, ALPHA/BETA FOLD FAMILY PROTEIN"/>
    <property type="match status" value="1"/>
</dbReference>
<name>A0A1W7CYH8_9ACTN</name>
<dbReference type="Proteomes" id="UP000194218">
    <property type="component" value="Chromosome"/>
</dbReference>
<dbReference type="InterPro" id="IPR000073">
    <property type="entry name" value="AB_hydrolase_1"/>
</dbReference>
<dbReference type="PANTHER" id="PTHR43433:SF5">
    <property type="entry name" value="AB HYDROLASE-1 DOMAIN-CONTAINING PROTEIN"/>
    <property type="match status" value="1"/>
</dbReference>
<dbReference type="InterPro" id="IPR050471">
    <property type="entry name" value="AB_hydrolase"/>
</dbReference>